<reference evidence="1 2" key="1">
    <citation type="journal article" date="2017" name="Int. J. Parasitol.">
        <title>The genome of the protozoan parasite Cystoisospora suis and a reverse vaccinology approach to identify vaccine candidates.</title>
        <authorList>
            <person name="Palmieri N."/>
            <person name="Shrestha A."/>
            <person name="Ruttkowski B."/>
            <person name="Beck T."/>
            <person name="Vogl C."/>
            <person name="Tomley F."/>
            <person name="Blake D.P."/>
            <person name="Joachim A."/>
        </authorList>
    </citation>
    <scope>NUCLEOTIDE SEQUENCE [LARGE SCALE GENOMIC DNA]</scope>
    <source>
        <strain evidence="1 2">Wien I</strain>
    </source>
</reference>
<evidence type="ECO:0000313" key="2">
    <source>
        <dbReference type="Proteomes" id="UP000221165"/>
    </source>
</evidence>
<dbReference type="Proteomes" id="UP000221165">
    <property type="component" value="Unassembled WGS sequence"/>
</dbReference>
<dbReference type="RefSeq" id="XP_067920271.1">
    <property type="nucleotide sequence ID" value="XM_068067754.1"/>
</dbReference>
<keyword evidence="2" id="KW-1185">Reference proteome</keyword>
<evidence type="ECO:0000313" key="1">
    <source>
        <dbReference type="EMBL" id="PHJ18565.1"/>
    </source>
</evidence>
<comment type="caution">
    <text evidence="1">The sequence shown here is derived from an EMBL/GenBank/DDBJ whole genome shotgun (WGS) entry which is preliminary data.</text>
</comment>
<proteinExistence type="predicted"/>
<dbReference type="EMBL" id="MIGC01004062">
    <property type="protein sequence ID" value="PHJ18565.1"/>
    <property type="molecule type" value="Genomic_DNA"/>
</dbReference>
<sequence>RSPDYKNFEISPLSQHSRKATLHSGVTYEKKRVTSRKISHRTTNSLHVVMVGRCACTDFRCLRTPLLPSGSVLPLKRSG</sequence>
<dbReference type="VEuPathDB" id="ToxoDB:CSUI_007609"/>
<organism evidence="1 2">
    <name type="scientific">Cystoisospora suis</name>
    <dbReference type="NCBI Taxonomy" id="483139"/>
    <lineage>
        <taxon>Eukaryota</taxon>
        <taxon>Sar</taxon>
        <taxon>Alveolata</taxon>
        <taxon>Apicomplexa</taxon>
        <taxon>Conoidasida</taxon>
        <taxon>Coccidia</taxon>
        <taxon>Eucoccidiorida</taxon>
        <taxon>Eimeriorina</taxon>
        <taxon>Sarcocystidae</taxon>
        <taxon>Cystoisospora</taxon>
    </lineage>
</organism>
<gene>
    <name evidence="1" type="ORF">CSUI_007609</name>
</gene>
<dbReference type="GeneID" id="94430965"/>
<accession>A0A2C6KPY3</accession>
<dbReference type="AlphaFoldDB" id="A0A2C6KPY3"/>
<protein>
    <submittedName>
        <fullName evidence="1">Uncharacterized protein</fullName>
    </submittedName>
</protein>
<feature type="non-terminal residue" evidence="1">
    <location>
        <position position="1"/>
    </location>
</feature>
<name>A0A2C6KPY3_9APIC</name>